<feature type="compositionally biased region" description="Basic and acidic residues" evidence="4">
    <location>
        <begin position="208"/>
        <end position="218"/>
    </location>
</feature>
<sequence>MTWQPGQSMYLTLVGASATSVLESHPFTIANVPGWAALLGDEGKSADVAAGAAALSNKKLLFIFRVRTGFTRRLRDAVLASEDGGPQAASFRAFLDGPYSSPPVVRGYERVLFICGGSGVSFALPLFLDLVHAATLSQNVCCTRVVFVWAIRDREQIDWIADTLVRALTAVDVEAAQGLDVEVRVHVTKSVEYTQATEPLAVDLEQSETEKDKERDASVDDSVGTTRERLLSLPDVSLVEGRPNLDEIVRGEIASMYGGSIGINVCGTTELATGVRNALNNPLERFKDVAKGGPSVVLHVEGFGNA</sequence>
<evidence type="ECO:0000259" key="5">
    <source>
        <dbReference type="PROSITE" id="PS51384"/>
    </source>
</evidence>
<dbReference type="InterPro" id="IPR017927">
    <property type="entry name" value="FAD-bd_FR_type"/>
</dbReference>
<evidence type="ECO:0000256" key="2">
    <source>
        <dbReference type="ARBA" id="ARBA00022448"/>
    </source>
</evidence>
<evidence type="ECO:0000313" key="7">
    <source>
        <dbReference type="Proteomes" id="UP000815677"/>
    </source>
</evidence>
<evidence type="ECO:0000256" key="1">
    <source>
        <dbReference type="ARBA" id="ARBA00006278"/>
    </source>
</evidence>
<dbReference type="Proteomes" id="UP000815677">
    <property type="component" value="Unassembled WGS sequence"/>
</dbReference>
<dbReference type="EMBL" id="DF841551">
    <property type="protein sequence ID" value="GAT45604.1"/>
    <property type="molecule type" value="Genomic_DNA"/>
</dbReference>
<name>A0ABQ0L388_MYCCL</name>
<feature type="region of interest" description="Disordered" evidence="4">
    <location>
        <begin position="201"/>
        <end position="221"/>
    </location>
</feature>
<protein>
    <recommendedName>
        <fullName evidence="5">FAD-binding FR-type domain-containing protein</fullName>
    </recommendedName>
</protein>
<dbReference type="InterPro" id="IPR051410">
    <property type="entry name" value="Ferric/Cupric_Reductase"/>
</dbReference>
<reference evidence="6" key="1">
    <citation type="submission" date="2014-09" db="EMBL/GenBank/DDBJ databases">
        <title>Genome sequence of the luminous mushroom Mycena chlorophos for searching fungal bioluminescence genes.</title>
        <authorList>
            <person name="Tanaka Y."/>
            <person name="Kasuga D."/>
            <person name="Oba Y."/>
            <person name="Hase S."/>
            <person name="Sato K."/>
            <person name="Oba Y."/>
            <person name="Sakakibara Y."/>
        </authorList>
    </citation>
    <scope>NUCLEOTIDE SEQUENCE</scope>
</reference>
<gene>
    <name evidence="6" type="ORF">MCHLO_03171</name>
</gene>
<keyword evidence="3" id="KW-0560">Oxidoreductase</keyword>
<dbReference type="InterPro" id="IPR039261">
    <property type="entry name" value="FNR_nucleotide-bd"/>
</dbReference>
<accession>A0ABQ0L388</accession>
<evidence type="ECO:0000313" key="6">
    <source>
        <dbReference type="EMBL" id="GAT45604.1"/>
    </source>
</evidence>
<dbReference type="SUPFAM" id="SSF52343">
    <property type="entry name" value="Ferredoxin reductase-like, C-terminal NADP-linked domain"/>
    <property type="match status" value="1"/>
</dbReference>
<dbReference type="PANTHER" id="PTHR32361">
    <property type="entry name" value="FERRIC/CUPRIC REDUCTASE TRANSMEMBRANE COMPONENT"/>
    <property type="match status" value="1"/>
</dbReference>
<feature type="domain" description="FAD-binding FR-type" evidence="5">
    <location>
        <begin position="1"/>
        <end position="105"/>
    </location>
</feature>
<dbReference type="InterPro" id="IPR013121">
    <property type="entry name" value="Fe_red_NAD-bd_6"/>
</dbReference>
<dbReference type="Pfam" id="PF08030">
    <property type="entry name" value="NAD_binding_6"/>
    <property type="match status" value="1"/>
</dbReference>
<dbReference type="CDD" id="cd06186">
    <property type="entry name" value="NOX_Duox_like_FAD_NADP"/>
    <property type="match status" value="1"/>
</dbReference>
<keyword evidence="7" id="KW-1185">Reference proteome</keyword>
<dbReference type="PANTHER" id="PTHR32361:SF9">
    <property type="entry name" value="FERRIC REDUCTASE TRANSMEMBRANE COMPONENT 3-RELATED"/>
    <property type="match status" value="1"/>
</dbReference>
<organism evidence="6 7">
    <name type="scientific">Mycena chlorophos</name>
    <name type="common">Agaric fungus</name>
    <name type="synonym">Agaricus chlorophos</name>
    <dbReference type="NCBI Taxonomy" id="658473"/>
    <lineage>
        <taxon>Eukaryota</taxon>
        <taxon>Fungi</taxon>
        <taxon>Dikarya</taxon>
        <taxon>Basidiomycota</taxon>
        <taxon>Agaricomycotina</taxon>
        <taxon>Agaricomycetes</taxon>
        <taxon>Agaricomycetidae</taxon>
        <taxon>Agaricales</taxon>
        <taxon>Marasmiineae</taxon>
        <taxon>Mycenaceae</taxon>
        <taxon>Mycena</taxon>
    </lineage>
</organism>
<dbReference type="Gene3D" id="3.40.50.80">
    <property type="entry name" value="Nucleotide-binding domain of ferredoxin-NADP reductase (FNR) module"/>
    <property type="match status" value="1"/>
</dbReference>
<comment type="similarity">
    <text evidence="1">Belongs to the ferric reductase (FRE) family.</text>
</comment>
<evidence type="ECO:0000256" key="4">
    <source>
        <dbReference type="SAM" id="MobiDB-lite"/>
    </source>
</evidence>
<evidence type="ECO:0000256" key="3">
    <source>
        <dbReference type="ARBA" id="ARBA00023002"/>
    </source>
</evidence>
<dbReference type="PROSITE" id="PS51384">
    <property type="entry name" value="FAD_FR"/>
    <property type="match status" value="1"/>
</dbReference>
<proteinExistence type="inferred from homology"/>
<keyword evidence="2" id="KW-0813">Transport</keyword>